<comment type="caution">
    <text evidence="2">The sequence shown here is derived from an EMBL/GenBank/DDBJ whole genome shotgun (WGS) entry which is preliminary data.</text>
</comment>
<keyword evidence="1" id="KW-0812">Transmembrane</keyword>
<gene>
    <name evidence="2" type="ORF">KTH89_05530</name>
</gene>
<dbReference type="EMBL" id="JAHQCW010000006">
    <property type="protein sequence ID" value="MBU9735990.1"/>
    <property type="molecule type" value="Genomic_DNA"/>
</dbReference>
<accession>A0A949NHD0</accession>
<feature type="transmembrane region" description="Helical" evidence="1">
    <location>
        <begin position="18"/>
        <end position="37"/>
    </location>
</feature>
<keyword evidence="3" id="KW-1185">Reference proteome</keyword>
<feature type="transmembrane region" description="Helical" evidence="1">
    <location>
        <begin position="173"/>
        <end position="199"/>
    </location>
</feature>
<feature type="transmembrane region" description="Helical" evidence="1">
    <location>
        <begin position="82"/>
        <end position="103"/>
    </location>
</feature>
<evidence type="ECO:0000256" key="1">
    <source>
        <dbReference type="SAM" id="Phobius"/>
    </source>
</evidence>
<feature type="transmembrane region" description="Helical" evidence="1">
    <location>
        <begin position="211"/>
        <end position="235"/>
    </location>
</feature>
<keyword evidence="1" id="KW-1133">Transmembrane helix</keyword>
<dbReference type="RefSeq" id="WP_238720971.1">
    <property type="nucleotide sequence ID" value="NZ_JAHQCW010000006.1"/>
</dbReference>
<name>A0A949NHD0_9FIRM</name>
<dbReference type="Proteomes" id="UP000712157">
    <property type="component" value="Unassembled WGS sequence"/>
</dbReference>
<feature type="transmembrane region" description="Helical" evidence="1">
    <location>
        <begin position="43"/>
        <end position="61"/>
    </location>
</feature>
<dbReference type="AlphaFoldDB" id="A0A949NHD0"/>
<reference evidence="2" key="1">
    <citation type="submission" date="2021-06" db="EMBL/GenBank/DDBJ databases">
        <title>Description of novel taxa of the family Lachnospiraceae.</title>
        <authorList>
            <person name="Chaplin A.V."/>
            <person name="Sokolova S.R."/>
            <person name="Pikina A.P."/>
            <person name="Korzhanova M."/>
            <person name="Belova V."/>
            <person name="Korostin D."/>
            <person name="Efimov B.A."/>
        </authorList>
    </citation>
    <scope>NUCLEOTIDE SEQUENCE</scope>
    <source>
        <strain evidence="2">ASD5720</strain>
    </source>
</reference>
<sequence length="242" mass="26832">MNIKISVKYQFQDITRALIIFCGILLILILMLFIPGLQGTTNGLEISAFIFLFVIGLNTFKENFGMFLQNGVSRKTIFAGKLLSTCAVCAIMAVALVVLSNVAKLGIGYRDIQLGTLYEILYTERMASISPVLVVLENLLLLFCCCFAFMMVGYFITIAYYRMDKHWKLLISVGLPVLCFVLLPIVDTVLGGVIFLSILRVLMFATGLQFGSPYICMLSALAVTAVFSGLSWLLMRRAVVKN</sequence>
<protein>
    <submittedName>
        <fullName evidence="2">Uncharacterized protein</fullName>
    </submittedName>
</protein>
<evidence type="ECO:0000313" key="2">
    <source>
        <dbReference type="EMBL" id="MBU9735990.1"/>
    </source>
</evidence>
<keyword evidence="1" id="KW-0472">Membrane</keyword>
<proteinExistence type="predicted"/>
<organism evidence="2 3">
    <name type="scientific">Diplocloster agilis</name>
    <dbReference type="NCBI Taxonomy" id="2850323"/>
    <lineage>
        <taxon>Bacteria</taxon>
        <taxon>Bacillati</taxon>
        <taxon>Bacillota</taxon>
        <taxon>Clostridia</taxon>
        <taxon>Lachnospirales</taxon>
        <taxon>Lachnospiraceae</taxon>
        <taxon>Diplocloster</taxon>
    </lineage>
</organism>
<feature type="transmembrane region" description="Helical" evidence="1">
    <location>
        <begin position="139"/>
        <end position="161"/>
    </location>
</feature>
<evidence type="ECO:0000313" key="3">
    <source>
        <dbReference type="Proteomes" id="UP000712157"/>
    </source>
</evidence>